<feature type="transmembrane region" description="Helical" evidence="1">
    <location>
        <begin position="33"/>
        <end position="54"/>
    </location>
</feature>
<dbReference type="InParanoid" id="K5X0C7"/>
<dbReference type="KEGG" id="pco:PHACADRAFT_184886"/>
<feature type="transmembrane region" description="Helical" evidence="1">
    <location>
        <begin position="120"/>
        <end position="142"/>
    </location>
</feature>
<protein>
    <submittedName>
        <fullName evidence="2">Uncharacterized protein</fullName>
    </submittedName>
</protein>
<dbReference type="AlphaFoldDB" id="K5X0C7"/>
<dbReference type="OrthoDB" id="9451547at2759"/>
<keyword evidence="1" id="KW-0472">Membrane</keyword>
<dbReference type="EMBL" id="JH930472">
    <property type="protein sequence ID" value="EKM56217.1"/>
    <property type="molecule type" value="Genomic_DNA"/>
</dbReference>
<proteinExistence type="predicted"/>
<keyword evidence="3" id="KW-1185">Reference proteome</keyword>
<dbReference type="PANTHER" id="PTHR35043">
    <property type="entry name" value="TRANSCRIPTION FACTOR DOMAIN-CONTAINING PROTEIN"/>
    <property type="match status" value="1"/>
</dbReference>
<evidence type="ECO:0000313" key="3">
    <source>
        <dbReference type="Proteomes" id="UP000008370"/>
    </source>
</evidence>
<keyword evidence="1" id="KW-1133">Transmembrane helix</keyword>
<reference evidence="2 3" key="1">
    <citation type="journal article" date="2012" name="BMC Genomics">
        <title>Comparative genomics of the white-rot fungi, Phanerochaete carnosa and P. chrysosporium, to elucidate the genetic basis of the distinct wood types they colonize.</title>
        <authorList>
            <person name="Suzuki H."/>
            <person name="MacDonald J."/>
            <person name="Syed K."/>
            <person name="Salamov A."/>
            <person name="Hori C."/>
            <person name="Aerts A."/>
            <person name="Henrissat B."/>
            <person name="Wiebenga A."/>
            <person name="vanKuyk P.A."/>
            <person name="Barry K."/>
            <person name="Lindquist E."/>
            <person name="LaButti K."/>
            <person name="Lapidus A."/>
            <person name="Lucas S."/>
            <person name="Coutinho P."/>
            <person name="Gong Y."/>
            <person name="Samejima M."/>
            <person name="Mahadevan R."/>
            <person name="Abou-Zaid M."/>
            <person name="de Vries R.P."/>
            <person name="Igarashi K."/>
            <person name="Yadav J.S."/>
            <person name="Grigoriev I.V."/>
            <person name="Master E.R."/>
        </authorList>
    </citation>
    <scope>NUCLEOTIDE SEQUENCE [LARGE SCALE GENOMIC DNA]</scope>
    <source>
        <strain evidence="2 3">HHB-10118-sp</strain>
    </source>
</reference>
<gene>
    <name evidence="2" type="ORF">PHACADRAFT_184886</name>
</gene>
<dbReference type="RefSeq" id="XP_007396508.1">
    <property type="nucleotide sequence ID" value="XM_007396446.1"/>
</dbReference>
<evidence type="ECO:0000256" key="1">
    <source>
        <dbReference type="SAM" id="Phobius"/>
    </source>
</evidence>
<keyword evidence="1" id="KW-0812">Transmembrane</keyword>
<evidence type="ECO:0000313" key="2">
    <source>
        <dbReference type="EMBL" id="EKM56217.1"/>
    </source>
</evidence>
<dbReference type="PANTHER" id="PTHR35043:SF7">
    <property type="entry name" value="TRANSCRIPTION FACTOR DOMAIN-CONTAINING PROTEIN"/>
    <property type="match status" value="1"/>
</dbReference>
<dbReference type="Proteomes" id="UP000008370">
    <property type="component" value="Unassembled WGS sequence"/>
</dbReference>
<dbReference type="HOGENOM" id="CLU_1579081_0_0_1"/>
<accession>K5X0C7</accession>
<sequence>MARMGNASTTPEETLLSQHGGLQESMFGVDAPLYWTLVPGAIAAVYGLVHVAAWDTAFPNAVERTLWRVTSLAMVACGILPSIVLEFLNDLLTQPESMHAIFRVYCWYMSKEKGVTFLRYISYVDLYASLALYPVLTACLLVESVKQVFYLPAGAFELPDSSVYVPHLS</sequence>
<name>K5X0C7_PHACS</name>
<dbReference type="GeneID" id="18910239"/>
<feature type="transmembrane region" description="Helical" evidence="1">
    <location>
        <begin position="66"/>
        <end position="88"/>
    </location>
</feature>
<organism evidence="2 3">
    <name type="scientific">Phanerochaete carnosa (strain HHB-10118-sp)</name>
    <name type="common">White-rot fungus</name>
    <name type="synonym">Peniophora carnosa</name>
    <dbReference type="NCBI Taxonomy" id="650164"/>
    <lineage>
        <taxon>Eukaryota</taxon>
        <taxon>Fungi</taxon>
        <taxon>Dikarya</taxon>
        <taxon>Basidiomycota</taxon>
        <taxon>Agaricomycotina</taxon>
        <taxon>Agaricomycetes</taxon>
        <taxon>Polyporales</taxon>
        <taxon>Phanerochaetaceae</taxon>
        <taxon>Phanerochaete</taxon>
    </lineage>
</organism>